<protein>
    <submittedName>
        <fullName evidence="1">Uncharacterized protein</fullName>
    </submittedName>
</protein>
<sequence length="186" mass="20071">MHSLPYLGCLLSTVTATGRQSSEQLASWHGLVSSYIQHIPHLGQTGHLSLKVEMKASGHDDGNRYSIRHLHPGHQRHHESAQLVPSLSQSFVHCGSHNSVPAARGRGIEVVEVAVKTPLPSGLSVSVCYSCALFPYQLTVCCMLLFPCLSIIDSSASRLLSFVLSRSTIFSALLCSSPPLSRRVSG</sequence>
<dbReference type="AlphaFoldDB" id="A0AAN6Q1C0"/>
<accession>A0AAN6Q1C0</accession>
<organism evidence="1 2">
    <name type="scientific">Parathielavia hyrcaniae</name>
    <dbReference type="NCBI Taxonomy" id="113614"/>
    <lineage>
        <taxon>Eukaryota</taxon>
        <taxon>Fungi</taxon>
        <taxon>Dikarya</taxon>
        <taxon>Ascomycota</taxon>
        <taxon>Pezizomycotina</taxon>
        <taxon>Sordariomycetes</taxon>
        <taxon>Sordariomycetidae</taxon>
        <taxon>Sordariales</taxon>
        <taxon>Chaetomiaceae</taxon>
        <taxon>Parathielavia</taxon>
    </lineage>
</organism>
<keyword evidence="2" id="KW-1185">Reference proteome</keyword>
<proteinExistence type="predicted"/>
<dbReference type="Proteomes" id="UP001305647">
    <property type="component" value="Unassembled WGS sequence"/>
</dbReference>
<dbReference type="EMBL" id="MU863634">
    <property type="protein sequence ID" value="KAK4101648.1"/>
    <property type="molecule type" value="Genomic_DNA"/>
</dbReference>
<comment type="caution">
    <text evidence="1">The sequence shown here is derived from an EMBL/GenBank/DDBJ whole genome shotgun (WGS) entry which is preliminary data.</text>
</comment>
<name>A0AAN6Q1C0_9PEZI</name>
<gene>
    <name evidence="1" type="ORF">N658DRAFT_50281</name>
</gene>
<reference evidence="1" key="2">
    <citation type="submission" date="2023-05" db="EMBL/GenBank/DDBJ databases">
        <authorList>
            <consortium name="Lawrence Berkeley National Laboratory"/>
            <person name="Steindorff A."/>
            <person name="Hensen N."/>
            <person name="Bonometti L."/>
            <person name="Westerberg I."/>
            <person name="Brannstrom I.O."/>
            <person name="Guillou S."/>
            <person name="Cros-Aarteil S."/>
            <person name="Calhoun S."/>
            <person name="Haridas S."/>
            <person name="Kuo A."/>
            <person name="Mondo S."/>
            <person name="Pangilinan J."/>
            <person name="Riley R."/>
            <person name="Labutti K."/>
            <person name="Andreopoulos B."/>
            <person name="Lipzen A."/>
            <person name="Chen C."/>
            <person name="Yanf M."/>
            <person name="Daum C."/>
            <person name="Ng V."/>
            <person name="Clum A."/>
            <person name="Ohm R."/>
            <person name="Martin F."/>
            <person name="Silar P."/>
            <person name="Natvig D."/>
            <person name="Lalanne C."/>
            <person name="Gautier V."/>
            <person name="Ament-Velasquez S.L."/>
            <person name="Kruys A."/>
            <person name="Hutchinson M.I."/>
            <person name="Powell A.J."/>
            <person name="Barry K."/>
            <person name="Miller A.N."/>
            <person name="Grigoriev I.V."/>
            <person name="Debuchy R."/>
            <person name="Gladieux P."/>
            <person name="Thoren M.H."/>
            <person name="Johannesson H."/>
        </authorList>
    </citation>
    <scope>NUCLEOTIDE SEQUENCE</scope>
    <source>
        <strain evidence="1">CBS 757.83</strain>
    </source>
</reference>
<evidence type="ECO:0000313" key="2">
    <source>
        <dbReference type="Proteomes" id="UP001305647"/>
    </source>
</evidence>
<reference evidence="1" key="1">
    <citation type="journal article" date="2023" name="Mol. Phylogenet. Evol.">
        <title>Genome-scale phylogeny and comparative genomics of the fungal order Sordariales.</title>
        <authorList>
            <person name="Hensen N."/>
            <person name="Bonometti L."/>
            <person name="Westerberg I."/>
            <person name="Brannstrom I.O."/>
            <person name="Guillou S."/>
            <person name="Cros-Aarteil S."/>
            <person name="Calhoun S."/>
            <person name="Haridas S."/>
            <person name="Kuo A."/>
            <person name="Mondo S."/>
            <person name="Pangilinan J."/>
            <person name="Riley R."/>
            <person name="LaButti K."/>
            <person name="Andreopoulos B."/>
            <person name="Lipzen A."/>
            <person name="Chen C."/>
            <person name="Yan M."/>
            <person name="Daum C."/>
            <person name="Ng V."/>
            <person name="Clum A."/>
            <person name="Steindorff A."/>
            <person name="Ohm R.A."/>
            <person name="Martin F."/>
            <person name="Silar P."/>
            <person name="Natvig D.O."/>
            <person name="Lalanne C."/>
            <person name="Gautier V."/>
            <person name="Ament-Velasquez S.L."/>
            <person name="Kruys A."/>
            <person name="Hutchinson M.I."/>
            <person name="Powell A.J."/>
            <person name="Barry K."/>
            <person name="Miller A.N."/>
            <person name="Grigoriev I.V."/>
            <person name="Debuchy R."/>
            <person name="Gladieux P."/>
            <person name="Hiltunen Thoren M."/>
            <person name="Johannesson H."/>
        </authorList>
    </citation>
    <scope>NUCLEOTIDE SEQUENCE</scope>
    <source>
        <strain evidence="1">CBS 757.83</strain>
    </source>
</reference>
<evidence type="ECO:0000313" key="1">
    <source>
        <dbReference type="EMBL" id="KAK4101648.1"/>
    </source>
</evidence>